<name>A0A0R3S4E9_9BILA</name>
<dbReference type="WBParaSite" id="EEL_0000966801-mRNA-1">
    <property type="protein sequence ID" value="EEL_0000966801-mRNA-1"/>
    <property type="gene ID" value="EEL_0000966801"/>
</dbReference>
<evidence type="ECO:0000259" key="3">
    <source>
        <dbReference type="Pfam" id="PF01682"/>
    </source>
</evidence>
<keyword evidence="2" id="KW-0732">Signal</keyword>
<reference evidence="5" key="1">
    <citation type="submission" date="2017-02" db="UniProtKB">
        <authorList>
            <consortium name="WormBaseParasite"/>
        </authorList>
    </citation>
    <scope>IDENTIFICATION</scope>
</reference>
<accession>A0A0R3S4E9</accession>
<dbReference type="AlphaFoldDB" id="A0A0R3S4E9"/>
<feature type="compositionally biased region" description="Polar residues" evidence="1">
    <location>
        <begin position="118"/>
        <end position="130"/>
    </location>
</feature>
<dbReference type="PANTHER" id="PTHR21679">
    <property type="entry name" value="DOMAIN OF UNKNOWN FUNCTION DB DOMAIN-CONTAINING PROTEIN-RELATED"/>
    <property type="match status" value="1"/>
</dbReference>
<evidence type="ECO:0000313" key="4">
    <source>
        <dbReference type="Proteomes" id="UP000050640"/>
    </source>
</evidence>
<feature type="region of interest" description="Disordered" evidence="1">
    <location>
        <begin position="91"/>
        <end position="173"/>
    </location>
</feature>
<evidence type="ECO:0000256" key="1">
    <source>
        <dbReference type="SAM" id="MobiDB-lite"/>
    </source>
</evidence>
<feature type="signal peptide" evidence="2">
    <location>
        <begin position="1"/>
        <end position="18"/>
    </location>
</feature>
<protein>
    <submittedName>
        <fullName evidence="5">DB domain-containing protein</fullName>
    </submittedName>
</protein>
<sequence length="347" mass="38510">MFVLSSVVLYISTKFVHGEDLSAIEGSVKFDCSRLPITYCCTTRGRSTCKAQCSAIHCDSDFYKRDNKLKEVLIRPETIYRNGVNDGDTADINGGIQMRTTRKSLPQKLSKRKYLPAPTSSNENESLVNMSESEDEEVTEDVGSSVPETGSTFDSGLESTDNTLKPNTLHITKGPNITLTSVQEKLQRKFWEIRSFKITRYVTPISIGSNSNLAELTNEECGVAPDFLPCLSLSQANSQFEECCRNKSLPTGCQQFCRYDVKESEIRSANGPGVCGISNIKAIVQCASNGRDNSECCRHKQIKVKSASRCEIFCRPGEEITRVGLQHIVCRKVMDEIIACHLSGLRN</sequence>
<keyword evidence="4" id="KW-1185">Reference proteome</keyword>
<evidence type="ECO:0000256" key="2">
    <source>
        <dbReference type="SAM" id="SignalP"/>
    </source>
</evidence>
<feature type="domain" description="Domain of unknown function DB" evidence="3">
    <location>
        <begin position="243"/>
        <end position="341"/>
    </location>
</feature>
<evidence type="ECO:0000313" key="5">
    <source>
        <dbReference type="WBParaSite" id="EEL_0000966801-mRNA-1"/>
    </source>
</evidence>
<dbReference type="Proteomes" id="UP000050640">
    <property type="component" value="Unplaced"/>
</dbReference>
<dbReference type="PANTHER" id="PTHR21679:SF5">
    <property type="entry name" value="DOMAIN OF UNKNOWN FUNCTION DB DOMAIN-CONTAINING PROTEIN"/>
    <property type="match status" value="1"/>
</dbReference>
<feature type="compositionally biased region" description="Polar residues" evidence="1">
    <location>
        <begin position="147"/>
        <end position="173"/>
    </location>
</feature>
<organism evidence="4 5">
    <name type="scientific">Elaeophora elaphi</name>
    <dbReference type="NCBI Taxonomy" id="1147741"/>
    <lineage>
        <taxon>Eukaryota</taxon>
        <taxon>Metazoa</taxon>
        <taxon>Ecdysozoa</taxon>
        <taxon>Nematoda</taxon>
        <taxon>Chromadorea</taxon>
        <taxon>Rhabditida</taxon>
        <taxon>Spirurina</taxon>
        <taxon>Spiruromorpha</taxon>
        <taxon>Filarioidea</taxon>
        <taxon>Onchocercidae</taxon>
        <taxon>Elaeophora</taxon>
    </lineage>
</organism>
<dbReference type="InterPro" id="IPR002602">
    <property type="entry name" value="DB"/>
</dbReference>
<feature type="chain" id="PRO_5006448006" evidence="2">
    <location>
        <begin position="19"/>
        <end position="347"/>
    </location>
</feature>
<dbReference type="Pfam" id="PF01682">
    <property type="entry name" value="DB"/>
    <property type="match status" value="1"/>
</dbReference>
<proteinExistence type="predicted"/>